<dbReference type="GO" id="GO:0005634">
    <property type="term" value="C:nucleus"/>
    <property type="evidence" value="ECO:0007669"/>
    <property type="project" value="UniProtKB-SubCell"/>
</dbReference>
<evidence type="ECO:0000256" key="5">
    <source>
        <dbReference type="ARBA" id="ARBA00023242"/>
    </source>
</evidence>
<dbReference type="EMBL" id="LT598491">
    <property type="protein sequence ID" value="SCW04250.1"/>
    <property type="molecule type" value="Genomic_DNA"/>
</dbReference>
<dbReference type="Pfam" id="PF04856">
    <property type="entry name" value="Securin"/>
    <property type="match status" value="1"/>
</dbReference>
<dbReference type="OrthoDB" id="4065086at2759"/>
<dbReference type="GO" id="GO:0051276">
    <property type="term" value="P:chromosome organization"/>
    <property type="evidence" value="ECO:0007669"/>
    <property type="project" value="InterPro"/>
</dbReference>
<dbReference type="AlphaFoldDB" id="A0A1G4MK39"/>
<evidence type="ECO:0000313" key="7">
    <source>
        <dbReference type="EMBL" id="SCW04250.1"/>
    </source>
</evidence>
<name>A0A1G4MK39_LACFM</name>
<feature type="compositionally biased region" description="Polar residues" evidence="6">
    <location>
        <begin position="53"/>
        <end position="67"/>
    </location>
</feature>
<keyword evidence="4" id="KW-0963">Cytoplasm</keyword>
<evidence type="ECO:0000256" key="4">
    <source>
        <dbReference type="ARBA" id="ARBA00022490"/>
    </source>
</evidence>
<dbReference type="GO" id="GO:0005737">
    <property type="term" value="C:cytoplasm"/>
    <property type="evidence" value="ECO:0007669"/>
    <property type="project" value="UniProtKB-SubCell"/>
</dbReference>
<comment type="subcellular location">
    <subcellularLocation>
        <location evidence="2">Cytoplasm</location>
    </subcellularLocation>
    <subcellularLocation>
        <location evidence="1">Nucleus</location>
    </subcellularLocation>
</comment>
<feature type="region of interest" description="Disordered" evidence="6">
    <location>
        <begin position="1"/>
        <end position="155"/>
    </location>
</feature>
<evidence type="ECO:0000256" key="1">
    <source>
        <dbReference type="ARBA" id="ARBA00004123"/>
    </source>
</evidence>
<gene>
    <name evidence="7" type="ORF">LAFE_0H09384G</name>
</gene>
<evidence type="ECO:0000256" key="2">
    <source>
        <dbReference type="ARBA" id="ARBA00004496"/>
    </source>
</evidence>
<proteinExistence type="inferred from homology"/>
<protein>
    <submittedName>
        <fullName evidence="7">LAFE_0H09384g1_1</fullName>
    </submittedName>
</protein>
<sequence>MKPQEDKENAVWVEESVPTTPTHLLSRSQSLVKNRSPKKVGPRRPLASKDNNKANSFSFKKSTTNQPVRKKSRPLVSHTGSFISNTRPSQGPVINNNGVPKIKSLVLKDTAEEDEESQSDEEEANPLAAKLRNAMSHGQKSTEDDEQGGLLGIQGGLQGLIGSRKLGEESDSDMEVETIPPAPKPLPHIPNGYTPFDEEDIIKLHTFTSPFAWDEDETDEQPDSHPKFLPIDVNNDENESSNDEGPFNASNTTRIFPVGDAEDSLELDSRYYGKGLTSEELESLLD</sequence>
<keyword evidence="5" id="KW-0539">Nucleus</keyword>
<feature type="region of interest" description="Disordered" evidence="6">
    <location>
        <begin position="212"/>
        <end position="262"/>
    </location>
</feature>
<evidence type="ECO:0000313" key="8">
    <source>
        <dbReference type="Proteomes" id="UP000190831"/>
    </source>
</evidence>
<accession>A0A1G4MK39</accession>
<feature type="compositionally biased region" description="Polar residues" evidence="6">
    <location>
        <begin position="78"/>
        <end position="98"/>
    </location>
</feature>
<organism evidence="7 8">
    <name type="scientific">Lachancea fermentati</name>
    <name type="common">Zygosaccharomyces fermentati</name>
    <dbReference type="NCBI Taxonomy" id="4955"/>
    <lineage>
        <taxon>Eukaryota</taxon>
        <taxon>Fungi</taxon>
        <taxon>Dikarya</taxon>
        <taxon>Ascomycota</taxon>
        <taxon>Saccharomycotina</taxon>
        <taxon>Saccharomycetes</taxon>
        <taxon>Saccharomycetales</taxon>
        <taxon>Saccharomycetaceae</taxon>
        <taxon>Lachancea</taxon>
    </lineage>
</organism>
<feature type="compositionally biased region" description="Acidic residues" evidence="6">
    <location>
        <begin position="111"/>
        <end position="124"/>
    </location>
</feature>
<evidence type="ECO:0000256" key="3">
    <source>
        <dbReference type="ARBA" id="ARBA00009264"/>
    </source>
</evidence>
<dbReference type="Proteomes" id="UP000190831">
    <property type="component" value="Chromosome H"/>
</dbReference>
<feature type="compositionally biased region" description="Polar residues" evidence="6">
    <location>
        <begin position="17"/>
        <end position="33"/>
    </location>
</feature>
<reference evidence="7 8" key="1">
    <citation type="submission" date="2016-03" db="EMBL/GenBank/DDBJ databases">
        <authorList>
            <person name="Devillers H."/>
        </authorList>
    </citation>
    <scope>NUCLEOTIDE SEQUENCE [LARGE SCALE GENOMIC DNA]</scope>
    <source>
        <strain evidence="7">CBS 6772</strain>
    </source>
</reference>
<dbReference type="InterPro" id="IPR006940">
    <property type="entry name" value="Securin_separation_inhibitor"/>
</dbReference>
<comment type="similarity">
    <text evidence="3">Belongs to the securin family.</text>
</comment>
<feature type="region of interest" description="Disordered" evidence="6">
    <location>
        <begin position="167"/>
        <end position="196"/>
    </location>
</feature>
<keyword evidence="8" id="KW-1185">Reference proteome</keyword>
<dbReference type="OMA" id="DCESANE"/>
<evidence type="ECO:0000256" key="6">
    <source>
        <dbReference type="SAM" id="MobiDB-lite"/>
    </source>
</evidence>